<dbReference type="Gene3D" id="3.90.640.20">
    <property type="entry name" value="Heat-shock cognate protein, ATPase"/>
    <property type="match status" value="1"/>
</dbReference>
<feature type="domain" description="DUF3298" evidence="1">
    <location>
        <begin position="176"/>
        <end position="249"/>
    </location>
</feature>
<evidence type="ECO:0000259" key="1">
    <source>
        <dbReference type="Pfam" id="PF11738"/>
    </source>
</evidence>
<evidence type="ECO:0000313" key="2">
    <source>
        <dbReference type="EMBL" id="MFD0948816.1"/>
    </source>
</evidence>
<accession>A0ABW3HGH0</accession>
<sequence>MQALRLILPLCAVAVLAGCERKPDAALEPEKVAPTAAVEAIEQPATFAPALTTNPIRFTLKDSIDCGDRCASFEVEWIEFPRNAELNSLVLDQVNAPAGLSTKAALSKQGQDFLRDAMEAQEPWEQIFRVSVLPGLGDVSVIEVLAYSYTGGAHGMTTISTINYDRANKRALSLTDILLPEKETQFWQIARRVHREWVVQQDDPLNYAGWPFQSTSMFLLTPEGLDLQYDPYAIGPYSMGTPTITISYDRLRDVLKPDYLPER</sequence>
<gene>
    <name evidence="2" type="ORF">ACFQ0F_00140</name>
</gene>
<dbReference type="Gene3D" id="3.30.565.40">
    <property type="entry name" value="Fervidobacterium nodosum Rt17-B1 like"/>
    <property type="match status" value="1"/>
</dbReference>
<name>A0ABW3HGH0_9GAMM</name>
<organism evidence="2 3">
    <name type="scientific">Paraperlucidibaca wandonensis</name>
    <dbReference type="NCBI Taxonomy" id="1268273"/>
    <lineage>
        <taxon>Bacteria</taxon>
        <taxon>Pseudomonadati</taxon>
        <taxon>Pseudomonadota</taxon>
        <taxon>Gammaproteobacteria</taxon>
        <taxon>Moraxellales</taxon>
        <taxon>Moraxellaceae</taxon>
        <taxon>Paraperlucidibaca</taxon>
    </lineage>
</organism>
<dbReference type="Pfam" id="PF11738">
    <property type="entry name" value="DUF3298"/>
    <property type="match status" value="1"/>
</dbReference>
<keyword evidence="3" id="KW-1185">Reference proteome</keyword>
<comment type="caution">
    <text evidence="2">The sequence shown here is derived from an EMBL/GenBank/DDBJ whole genome shotgun (WGS) entry which is preliminary data.</text>
</comment>
<evidence type="ECO:0000313" key="3">
    <source>
        <dbReference type="Proteomes" id="UP001597044"/>
    </source>
</evidence>
<dbReference type="InterPro" id="IPR037126">
    <property type="entry name" value="PdaC/RsiV-like_sf"/>
</dbReference>
<dbReference type="EMBL" id="JBHTIT010000001">
    <property type="protein sequence ID" value="MFD0948816.1"/>
    <property type="molecule type" value="Genomic_DNA"/>
</dbReference>
<dbReference type="Proteomes" id="UP001597044">
    <property type="component" value="Unassembled WGS sequence"/>
</dbReference>
<protein>
    <submittedName>
        <fullName evidence="2">DUF3298 domain-containing protein</fullName>
    </submittedName>
</protein>
<dbReference type="RefSeq" id="WP_379067746.1">
    <property type="nucleotide sequence ID" value="NZ_JBHTIT010000001.1"/>
</dbReference>
<reference evidence="3" key="1">
    <citation type="journal article" date="2019" name="Int. J. Syst. Evol. Microbiol.">
        <title>The Global Catalogue of Microorganisms (GCM) 10K type strain sequencing project: providing services to taxonomists for standard genome sequencing and annotation.</title>
        <authorList>
            <consortium name="The Broad Institute Genomics Platform"/>
            <consortium name="The Broad Institute Genome Sequencing Center for Infectious Disease"/>
            <person name="Wu L."/>
            <person name="Ma J."/>
        </authorList>
    </citation>
    <scope>NUCLEOTIDE SEQUENCE [LARGE SCALE GENOMIC DNA]</scope>
    <source>
        <strain evidence="3">CCUG 63419</strain>
    </source>
</reference>
<dbReference type="InterPro" id="IPR021729">
    <property type="entry name" value="DUF3298"/>
</dbReference>
<dbReference type="PROSITE" id="PS51257">
    <property type="entry name" value="PROKAR_LIPOPROTEIN"/>
    <property type="match status" value="1"/>
</dbReference>
<proteinExistence type="predicted"/>